<reference evidence="2 3" key="1">
    <citation type="journal article" date="2009" name="Genome Res.">
        <title>Complete genome of the cellulolytic thermophile Acidothermus cellulolyticus 11B provides insights into its ecophysiological and evolutionary adaptations.</title>
        <authorList>
            <person name="Barabote R.D."/>
            <person name="Xie G."/>
            <person name="Leu D.H."/>
            <person name="Normand P."/>
            <person name="Necsulea A."/>
            <person name="Daubin V."/>
            <person name="Medigue C."/>
            <person name="Adney W.S."/>
            <person name="Xu X.C."/>
            <person name="Lapidus A."/>
            <person name="Parales R.E."/>
            <person name="Detter C."/>
            <person name="Pujic P."/>
            <person name="Bruce D."/>
            <person name="Lavire C."/>
            <person name="Challacombe J.F."/>
            <person name="Brettin T.S."/>
            <person name="Berry A.M."/>
        </authorList>
    </citation>
    <scope>NUCLEOTIDE SEQUENCE [LARGE SCALE GENOMIC DNA]</scope>
    <source>
        <strain evidence="3">ATCC 43068 / DSM 8971 / 11B</strain>
    </source>
</reference>
<dbReference type="InterPro" id="IPR029057">
    <property type="entry name" value="PRTase-like"/>
</dbReference>
<dbReference type="EMBL" id="CP000481">
    <property type="protein sequence ID" value="ABK51912.1"/>
    <property type="molecule type" value="Genomic_DNA"/>
</dbReference>
<keyword evidence="2" id="KW-0328">Glycosyltransferase</keyword>
<evidence type="ECO:0000259" key="1">
    <source>
        <dbReference type="Pfam" id="PF00156"/>
    </source>
</evidence>
<dbReference type="KEGG" id="ace:Acel_0137"/>
<name>A0LR52_ACIC1</name>
<dbReference type="InParanoid" id="A0LR52"/>
<sequence>MLRGRFTAMSDHSADDIVFADRTEAGRKLAARLVALLGDTPAERMVVCGLPRGGVVVAHEVARALNAPLDVLLVRKLGVPWHPELAFGAIAEGGLRVLDPEVIRLTGLDASTIDAVERAEWAELERRARVFRGDRPPLDLTGHTAIIVDDGLATGSTARVACEAARARHARSVIVAVPVAPVDAPERLADAADRFICLATPVNFFGVGRWYRDFRAPEDDDVRALLDSAPAG</sequence>
<dbReference type="Gene3D" id="3.30.1310.20">
    <property type="entry name" value="PRTase-like"/>
    <property type="match status" value="1"/>
</dbReference>
<dbReference type="Gene3D" id="3.40.50.2020">
    <property type="match status" value="1"/>
</dbReference>
<evidence type="ECO:0000313" key="2">
    <source>
        <dbReference type="EMBL" id="ABK51912.1"/>
    </source>
</evidence>
<proteinExistence type="predicted"/>
<protein>
    <submittedName>
        <fullName evidence="2">Phosphoribosyltransferase</fullName>
    </submittedName>
</protein>
<dbReference type="InterPro" id="IPR000836">
    <property type="entry name" value="PRTase_dom"/>
</dbReference>
<dbReference type="GO" id="GO:0016757">
    <property type="term" value="F:glycosyltransferase activity"/>
    <property type="evidence" value="ECO:0007669"/>
    <property type="project" value="UniProtKB-KW"/>
</dbReference>
<dbReference type="AlphaFoldDB" id="A0LR52"/>
<organism evidence="2 3">
    <name type="scientific">Acidothermus cellulolyticus (strain ATCC 43068 / DSM 8971 / 11B)</name>
    <dbReference type="NCBI Taxonomy" id="351607"/>
    <lineage>
        <taxon>Bacteria</taxon>
        <taxon>Bacillati</taxon>
        <taxon>Actinomycetota</taxon>
        <taxon>Actinomycetes</taxon>
        <taxon>Acidothermales</taxon>
        <taxon>Acidothermaceae</taxon>
        <taxon>Acidothermus</taxon>
    </lineage>
</organism>
<dbReference type="STRING" id="351607.Acel_0137"/>
<dbReference type="SUPFAM" id="SSF53271">
    <property type="entry name" value="PRTase-like"/>
    <property type="match status" value="1"/>
</dbReference>
<dbReference type="Proteomes" id="UP000008221">
    <property type="component" value="Chromosome"/>
</dbReference>
<keyword evidence="3" id="KW-1185">Reference proteome</keyword>
<dbReference type="CDD" id="cd06223">
    <property type="entry name" value="PRTases_typeI"/>
    <property type="match status" value="1"/>
</dbReference>
<feature type="domain" description="Phosphoribosyltransferase" evidence="1">
    <location>
        <begin position="28"/>
        <end position="186"/>
    </location>
</feature>
<gene>
    <name evidence="2" type="ordered locus">Acel_0137</name>
</gene>
<keyword evidence="2" id="KW-0808">Transferase</keyword>
<dbReference type="Pfam" id="PF00156">
    <property type="entry name" value="Pribosyltran"/>
    <property type="match status" value="1"/>
</dbReference>
<evidence type="ECO:0000313" key="3">
    <source>
        <dbReference type="Proteomes" id="UP000008221"/>
    </source>
</evidence>
<dbReference type="eggNOG" id="COG1926">
    <property type="taxonomic scope" value="Bacteria"/>
</dbReference>
<dbReference type="HOGENOM" id="CLU_083583_0_0_11"/>
<accession>A0LR52</accession>